<reference evidence="3" key="1">
    <citation type="journal article" date="2020" name="bioRxiv">
        <title>Hybrid origin of Populus tomentosa Carr. identified through genome sequencing and phylogenomic analysis.</title>
        <authorList>
            <person name="An X."/>
            <person name="Gao K."/>
            <person name="Chen Z."/>
            <person name="Li J."/>
            <person name="Yang X."/>
            <person name="Yang X."/>
            <person name="Zhou J."/>
            <person name="Guo T."/>
            <person name="Zhao T."/>
            <person name="Huang S."/>
            <person name="Miao D."/>
            <person name="Khan W.U."/>
            <person name="Rao P."/>
            <person name="Ye M."/>
            <person name="Lei B."/>
            <person name="Liao W."/>
            <person name="Wang J."/>
            <person name="Ji L."/>
            <person name="Li Y."/>
            <person name="Guo B."/>
            <person name="Mustafa N.S."/>
            <person name="Li S."/>
            <person name="Yun Q."/>
            <person name="Keller S.R."/>
            <person name="Mao J."/>
            <person name="Zhang R."/>
            <person name="Strauss S.H."/>
        </authorList>
    </citation>
    <scope>NUCLEOTIDE SEQUENCE</scope>
    <source>
        <strain evidence="3">GM15</strain>
        <tissue evidence="3">Leaf</tissue>
    </source>
</reference>
<evidence type="ECO:0000256" key="1">
    <source>
        <dbReference type="SAM" id="MobiDB-lite"/>
    </source>
</evidence>
<sequence>MKVSGLWILYLMVGTALMFLNCSPGTTCLAITVDKGCQTLYDQIKCYVESFGIHVSDYAVELEPMASKHANTMLFLNVIPDVVFTDSCGSMTMATTSRKLKDNGYDLNDDVRTNAHNVNLEDYHPIDPVPSSKASIKPGPIEHGTPLNPLIPKPSPPRPGHPKPLG</sequence>
<dbReference type="PANTHER" id="PTHR37249">
    <property type="entry name" value="OS03G0206201 PROTEIN"/>
    <property type="match status" value="1"/>
</dbReference>
<keyword evidence="2" id="KW-0732">Signal</keyword>
<dbReference type="Proteomes" id="UP000886885">
    <property type="component" value="Chromosome 14A"/>
</dbReference>
<evidence type="ECO:0000313" key="3">
    <source>
        <dbReference type="EMBL" id="KAG6749023.1"/>
    </source>
</evidence>
<name>A0A8X7YA24_POPTO</name>
<evidence type="ECO:0000256" key="2">
    <source>
        <dbReference type="SAM" id="SignalP"/>
    </source>
</evidence>
<comment type="caution">
    <text evidence="3">The sequence shown here is derived from an EMBL/GenBank/DDBJ whole genome shotgun (WGS) entry which is preliminary data.</text>
</comment>
<protein>
    <submittedName>
        <fullName evidence="3">Uncharacterized protein</fullName>
    </submittedName>
</protein>
<proteinExistence type="predicted"/>
<feature type="chain" id="PRO_5036446274" evidence="2">
    <location>
        <begin position="19"/>
        <end position="166"/>
    </location>
</feature>
<dbReference type="PANTHER" id="PTHR37249:SF3">
    <property type="entry name" value="OS03G0206201 PROTEIN"/>
    <property type="match status" value="1"/>
</dbReference>
<gene>
    <name evidence="3" type="ORF">POTOM_046065</name>
</gene>
<keyword evidence="4" id="KW-1185">Reference proteome</keyword>
<feature type="region of interest" description="Disordered" evidence="1">
    <location>
        <begin position="118"/>
        <end position="166"/>
    </location>
</feature>
<dbReference type="EMBL" id="JAAWWB010000027">
    <property type="protein sequence ID" value="KAG6749023.1"/>
    <property type="molecule type" value="Genomic_DNA"/>
</dbReference>
<feature type="signal peptide" evidence="2">
    <location>
        <begin position="1"/>
        <end position="18"/>
    </location>
</feature>
<organism evidence="3 4">
    <name type="scientific">Populus tomentosa</name>
    <name type="common">Chinese white poplar</name>
    <dbReference type="NCBI Taxonomy" id="118781"/>
    <lineage>
        <taxon>Eukaryota</taxon>
        <taxon>Viridiplantae</taxon>
        <taxon>Streptophyta</taxon>
        <taxon>Embryophyta</taxon>
        <taxon>Tracheophyta</taxon>
        <taxon>Spermatophyta</taxon>
        <taxon>Magnoliopsida</taxon>
        <taxon>eudicotyledons</taxon>
        <taxon>Gunneridae</taxon>
        <taxon>Pentapetalae</taxon>
        <taxon>rosids</taxon>
        <taxon>fabids</taxon>
        <taxon>Malpighiales</taxon>
        <taxon>Salicaceae</taxon>
        <taxon>Saliceae</taxon>
        <taxon>Populus</taxon>
    </lineage>
</organism>
<feature type="compositionally biased region" description="Pro residues" evidence="1">
    <location>
        <begin position="149"/>
        <end position="159"/>
    </location>
</feature>
<accession>A0A8X7YA24</accession>
<evidence type="ECO:0000313" key="4">
    <source>
        <dbReference type="Proteomes" id="UP000886885"/>
    </source>
</evidence>
<dbReference type="AlphaFoldDB" id="A0A8X7YA24"/>
<dbReference type="OrthoDB" id="1938519at2759"/>